<protein>
    <submittedName>
        <fullName evidence="1">Uncharacterized protein</fullName>
    </submittedName>
</protein>
<evidence type="ECO:0000313" key="1">
    <source>
        <dbReference type="EMBL" id="KAI5653738.1"/>
    </source>
</evidence>
<accession>A0ACC0A2W8</accession>
<reference evidence="2" key="1">
    <citation type="journal article" date="2023" name="Nat. Plants">
        <title>Single-cell RNA sequencing provides a high-resolution roadmap for understanding the multicellular compartmentation of specialized metabolism.</title>
        <authorList>
            <person name="Sun S."/>
            <person name="Shen X."/>
            <person name="Li Y."/>
            <person name="Li Y."/>
            <person name="Wang S."/>
            <person name="Li R."/>
            <person name="Zhang H."/>
            <person name="Shen G."/>
            <person name="Guo B."/>
            <person name="Wei J."/>
            <person name="Xu J."/>
            <person name="St-Pierre B."/>
            <person name="Chen S."/>
            <person name="Sun C."/>
        </authorList>
    </citation>
    <scope>NUCLEOTIDE SEQUENCE [LARGE SCALE GENOMIC DNA]</scope>
</reference>
<sequence length="137" mass="15700">MSTKYFVISLLLWLVVFNHIPSSTVQATRALPKINLSVKLRAVDPNFGHGDCHNKINSQRGPIGLKAKEYYENSTNSFYYMSSPMTRSRAKKMLKVLSHFIHKVHAKEGLKVKDYKPRLVKPLMVMDQGLHTLIIVF</sequence>
<gene>
    <name evidence="1" type="ORF">M9H77_30925</name>
</gene>
<dbReference type="EMBL" id="CM044707">
    <property type="protein sequence ID" value="KAI5653738.1"/>
    <property type="molecule type" value="Genomic_DNA"/>
</dbReference>
<evidence type="ECO:0000313" key="2">
    <source>
        <dbReference type="Proteomes" id="UP001060085"/>
    </source>
</evidence>
<name>A0ACC0A2W8_CATRO</name>
<dbReference type="Proteomes" id="UP001060085">
    <property type="component" value="Linkage Group LG07"/>
</dbReference>
<organism evidence="1 2">
    <name type="scientific">Catharanthus roseus</name>
    <name type="common">Madagascar periwinkle</name>
    <name type="synonym">Vinca rosea</name>
    <dbReference type="NCBI Taxonomy" id="4058"/>
    <lineage>
        <taxon>Eukaryota</taxon>
        <taxon>Viridiplantae</taxon>
        <taxon>Streptophyta</taxon>
        <taxon>Embryophyta</taxon>
        <taxon>Tracheophyta</taxon>
        <taxon>Spermatophyta</taxon>
        <taxon>Magnoliopsida</taxon>
        <taxon>eudicotyledons</taxon>
        <taxon>Gunneridae</taxon>
        <taxon>Pentapetalae</taxon>
        <taxon>asterids</taxon>
        <taxon>lamiids</taxon>
        <taxon>Gentianales</taxon>
        <taxon>Apocynaceae</taxon>
        <taxon>Rauvolfioideae</taxon>
        <taxon>Vinceae</taxon>
        <taxon>Catharanthinae</taxon>
        <taxon>Catharanthus</taxon>
    </lineage>
</organism>
<proteinExistence type="predicted"/>
<comment type="caution">
    <text evidence="1">The sequence shown here is derived from an EMBL/GenBank/DDBJ whole genome shotgun (WGS) entry which is preliminary data.</text>
</comment>
<keyword evidence="2" id="KW-1185">Reference proteome</keyword>